<dbReference type="Pfam" id="PF01130">
    <property type="entry name" value="CD36"/>
    <property type="match status" value="1"/>
</dbReference>
<comment type="caution">
    <text evidence="10">The sequence shown here is derived from an EMBL/GenBank/DDBJ whole genome shotgun (WGS) entry which is preliminary data.</text>
</comment>
<protein>
    <submittedName>
        <fullName evidence="10">Scavenger receptor class B, member</fullName>
    </submittedName>
</protein>
<comment type="similarity">
    <text evidence="2">Belongs to the CD36 family.</text>
</comment>
<comment type="subcellular location">
    <subcellularLocation>
        <location evidence="1">Membrane</location>
    </subcellularLocation>
</comment>
<evidence type="ECO:0000256" key="2">
    <source>
        <dbReference type="ARBA" id="ARBA00010532"/>
    </source>
</evidence>
<dbReference type="GO" id="GO:0005044">
    <property type="term" value="F:scavenger receptor activity"/>
    <property type="evidence" value="ECO:0007669"/>
    <property type="project" value="TreeGrafter"/>
</dbReference>
<dbReference type="OrthoDB" id="514335at2759"/>
<keyword evidence="9" id="KW-0732">Signal</keyword>
<feature type="compositionally biased region" description="Acidic residues" evidence="7">
    <location>
        <begin position="808"/>
        <end position="817"/>
    </location>
</feature>
<evidence type="ECO:0000256" key="8">
    <source>
        <dbReference type="SAM" id="Phobius"/>
    </source>
</evidence>
<feature type="chain" id="PRO_5035773085" evidence="9">
    <location>
        <begin position="25"/>
        <end position="2647"/>
    </location>
</feature>
<evidence type="ECO:0000256" key="6">
    <source>
        <dbReference type="ARBA" id="ARBA00023180"/>
    </source>
</evidence>
<keyword evidence="4 8" id="KW-1133">Transmembrane helix</keyword>
<dbReference type="InterPro" id="IPR002159">
    <property type="entry name" value="CD36_fam"/>
</dbReference>
<evidence type="ECO:0000256" key="3">
    <source>
        <dbReference type="ARBA" id="ARBA00022692"/>
    </source>
</evidence>
<dbReference type="Proteomes" id="UP000694044">
    <property type="component" value="Unassembled WGS sequence"/>
</dbReference>
<feature type="region of interest" description="Disordered" evidence="7">
    <location>
        <begin position="804"/>
        <end position="826"/>
    </location>
</feature>
<evidence type="ECO:0000256" key="9">
    <source>
        <dbReference type="SAM" id="SignalP"/>
    </source>
</evidence>
<evidence type="ECO:0000256" key="7">
    <source>
        <dbReference type="SAM" id="MobiDB-lite"/>
    </source>
</evidence>
<evidence type="ECO:0000313" key="10">
    <source>
        <dbReference type="EMBL" id="KAG7381252.1"/>
    </source>
</evidence>
<reference evidence="10" key="1">
    <citation type="submission" date="2021-02" db="EMBL/GenBank/DDBJ databases">
        <authorList>
            <person name="Palmer J.M."/>
        </authorList>
    </citation>
    <scope>NUCLEOTIDE SEQUENCE</scope>
    <source>
        <strain evidence="10">SCRP734</strain>
    </source>
</reference>
<keyword evidence="11" id="KW-1185">Reference proteome</keyword>
<evidence type="ECO:0000313" key="11">
    <source>
        <dbReference type="Proteomes" id="UP000694044"/>
    </source>
</evidence>
<dbReference type="EMBL" id="JAGDFM010000254">
    <property type="protein sequence ID" value="KAG7381252.1"/>
    <property type="molecule type" value="Genomic_DNA"/>
</dbReference>
<dbReference type="GO" id="GO:0016020">
    <property type="term" value="C:membrane"/>
    <property type="evidence" value="ECO:0007669"/>
    <property type="project" value="UniProtKB-SubCell"/>
</dbReference>
<proteinExistence type="inferred from homology"/>
<name>A0A8T1VJ84_9STRA</name>
<accession>A0A8T1VJ84</accession>
<evidence type="ECO:0000256" key="5">
    <source>
        <dbReference type="ARBA" id="ARBA00023136"/>
    </source>
</evidence>
<sequence length="2647" mass="286626">MWGIGLALALVACGVVFIVLGLQAQQAAETALTAALFKWTPKATADDTLASFLNCSTFAFAMDAPEFTSFYLWNLTNARDLLGGGGGGLVQPQLKQLGPYTYEKRTRKLNVEFHAIQDDAYASDSYGAVSYQVTSTYHFSSERSNGSESDIVVALNASYVRHLTKLHAQTGRSERFLAAEFAHAHIRDYTEHLQSDFLAATKLRALRALLPEMVADVKHEGLTAVIHRQRRRVGDANLPATLVRMHAVTRTEQIPVMLRDVYRDQADVAIPGLLTEQFALARRQAVPRVLSNLYNRLLVEAVPALLGQQIEAQETAFVPRTLGSLNLKLQRIAFPYVMQEVFERACLEAVPFILRSIKSEIVERDMASNRATADDAQLAAVNLWRQQGSTPTDFDAWIDDNPTGEPRTGFELLPTTSALELSLEVATLLLGFRPSNLRFSLVDYDAARTAADGLGGSQTTAVGFAIWKQIVALNETAIAYVLEGVNTDVASVGDLLTRAQLMAVRDYILGWAMTRVVQRDRQRFWRKAFAKRTTSIDVSDPDVDLDLERVGVQSGFSLQPLSASPSATTVSADVAQQVWNASVAASFLHPAGFTKWMSVVDDKTPVSSSGLPAGVTGITSAEIAAISTWIQNLLDDGFIRRRALLHWTDGTCVTAMQLPRANGCLRYDLEPNIDGEQLGFEMNPDAVLAIASGISESARDALWDVTEAAVSFLMPAHSTDTTKYYARWLQAIRTSNYARLIKDSQQLTTLAVTEVSAQAIGAWLGSWAHNDLNTLAVYFWWLRSTCWPRVEISKAQVGSATVTTGETECTETPDEQEQSTTHTTSAEASPFFTDMRTYHVTEDTCTATGSSTFTRSRKTFTLTASVYSCDKVSTSVADDVDEETTGFELMPRAQNTADRISLAAAVVLWNPENALSFRSTGGYKRWISLSAHLSGNSAGAAAEAQIVADELNAAIALVCQAGVDGGGPSSGVFNETMTDTSCAQVTTAHVTLVAAWVNEQNGSTWVANALLDQWRRGGVGELDIEPYRDDLQSGLELTTGCENSALTSLTAGECSSISTENGTKYEVPREALDLWETTHAASILTVKGYAKWDSLASAVESGDATSIQTSRSALANLCGGAGASSTWETWMERVFQWLQRWRSNEHLVRDVLGHWLYARCPTTPTKVTGTLEPAPQTSTVSSCTESYTATLGASLDDIQQRASRPVTFFDANVVQDAALTRPAKTVRVTEAWTTCEQRTPSGFTKTVGTRQSDKEFQACNLLSVLATPDVDPTEVAHKDATFELNRTAPAAISIDVARALWDSQSDFSLLNATSFFEKWYPAIDRPTALQTVRDDLDTLVVGSSPPSELSAVHYYLMQWESSDAVALRIASLWTTATNAASVDVDVHETGDQGGFELYRSAAYKGAANLLTLPTLEQAKALWKTGSVYSIVRSAGTADGVGLPTGFRAWEEMYEGADYESEHLVAQYPLRNQVTRSSSMTHALSEQKRAQLLTAMTTITSLSEAQVRGIARWLFNWATDDSLRDFVLAQWATGETFRGDAKLSLDLASHLPRLYSFPVTSDMDRDHFTAASAALADASRMSLRKLWDVATTGSLLDPTSRTVWCLINVTDSDGNPRDPCAHLLDGYGVLETSAFDEFVELVQPTIPSTPIVQATADLSALALSFLEQALGLTVDHLQVIAKWYRQVPDSSLFFQVNQLDGWSAAHTEPSKDPLEFGYGLAFVLSWNTVIARSVSTSDLVANVAFLGASKTEKTIGECTKSLSLLYTLWDASNPASFLHPSGVSTWLSYVRGEIDAPELAGVATPTATVIDDQQLTDSTVSCLLQLVGHWLKSWSSHPSARTFVEEFWIAPITQSSASVAAALLPSATDMAKTFPLGELDPRTQGDTALFSTTDWWVAAARVLLDADESVALINPEEGFALWRALLIDCFTSDRATGKCAAPDVSSQYEATKARALRVLSRSLLDRIVVVSPSLSAVSDDALRTFTTSMIQEQVVPWLVALLDHTVLEQHVLERVRLANGDDDVAAGPLSFVDLAAVQFVNGSVTAANYTVRDGSTGRLILADNGTRSERFPREEFVFDDASGVVVQQSSAFLAGFGELRAFCSESGHDRRFAYDEDVTCSLGTDYQLSRSDAHALWTTFGFSDTTVWSWPKPNISASASQSGVPSPSALSPTFRSALLLDAFLAQPFETSEACEALMKTVNEAYDSDWSAQEKQHVCVDRTGETGVGEPNAAVYLQLPPLQNVQDKPVSFVQDLQTYLRYAATKFGYEPRILGLSGSPPLALSSSLTLRYPIGGYFAALTVSELLFASAPGLAGGSPRETPLWANATATERGASTFALAVPLADDAALYRKRKSVVGRLLSVDSSAVMDAWGEAAELSALRVTDGSQFTTAVLTGQGENSANASEGFPPQKLFFYWGYARRVAQLTFGSNTTRFGVPVLRYVADWASPSRLPTGLVVAGASAPSLNVSFLYDDLPLLVQRSSASSSPSVVDVDPRTGAAVHRRLAWQLTARVGDSSDRRVLLDVWHGDLQAGWLPVLWVEEEAAMSAGAAAAMATRGPFSPKTLSVFGVAGGACVIAVGCAVACVSVRRARVARLQRSHAIVPQAARADGAKAVQTIVDQTEDVETAGEGEGGAEATTRAWLHRAPE</sequence>
<gene>
    <name evidence="10" type="primary">CD36</name>
    <name evidence="10" type="ORF">PHYPSEUDO_006257</name>
</gene>
<evidence type="ECO:0000256" key="1">
    <source>
        <dbReference type="ARBA" id="ARBA00004370"/>
    </source>
</evidence>
<keyword evidence="6" id="KW-0325">Glycoprotein</keyword>
<keyword evidence="3 8" id="KW-0812">Transmembrane</keyword>
<keyword evidence="10" id="KW-0675">Receptor</keyword>
<feature type="transmembrane region" description="Helical" evidence="8">
    <location>
        <begin position="2564"/>
        <end position="2587"/>
    </location>
</feature>
<evidence type="ECO:0000256" key="4">
    <source>
        <dbReference type="ARBA" id="ARBA00022989"/>
    </source>
</evidence>
<dbReference type="PANTHER" id="PTHR11923:SF51">
    <property type="entry name" value="LYSOSOME MEMBRANE PROTEIN 2"/>
    <property type="match status" value="1"/>
</dbReference>
<dbReference type="GO" id="GO:0005737">
    <property type="term" value="C:cytoplasm"/>
    <property type="evidence" value="ECO:0007669"/>
    <property type="project" value="TreeGrafter"/>
</dbReference>
<organism evidence="10 11">
    <name type="scientific">Phytophthora pseudosyringae</name>
    <dbReference type="NCBI Taxonomy" id="221518"/>
    <lineage>
        <taxon>Eukaryota</taxon>
        <taxon>Sar</taxon>
        <taxon>Stramenopiles</taxon>
        <taxon>Oomycota</taxon>
        <taxon>Peronosporomycetes</taxon>
        <taxon>Peronosporales</taxon>
        <taxon>Peronosporaceae</taxon>
        <taxon>Phytophthora</taxon>
    </lineage>
</organism>
<keyword evidence="5 8" id="KW-0472">Membrane</keyword>
<feature type="signal peptide" evidence="9">
    <location>
        <begin position="1"/>
        <end position="24"/>
    </location>
</feature>
<dbReference type="PANTHER" id="PTHR11923">
    <property type="entry name" value="SCAVENGER RECEPTOR CLASS B TYPE-1 SR-B1"/>
    <property type="match status" value="1"/>
</dbReference>